<comment type="similarity">
    <text evidence="1">Belongs to the SMP-30/CGR1 family.</text>
</comment>
<feature type="binding site" evidence="3">
    <location>
        <position position="116"/>
    </location>
    <ligand>
        <name>substrate</name>
    </ligand>
</feature>
<sequence>MKADQFTDPVTFHGEGAVWHPSWGGLRVVDMFTGDLVDLDDDGRATRTPTGSPIAAMVRPRQAGGWLVATEREITLWTAAGEKEWTSETLTPDGVRLNEGGCAPDGSLICGSMAYDQEVGAAAVMRLDPARRAHPLFDGVTISNGLGFTADGERMYYADTQTGRIDVFDVADPQTDARPVNRRPFVTIPEEDGAPDGLWVDSEDGIWVALYGGSAVHHYDATGRRGEVVELPVSNVTSCTFGGADLRTLFITTSRENLPEGAEPQAGSVFRAEVGVQGQPVLPYAG</sequence>
<dbReference type="RefSeq" id="WP_259525784.1">
    <property type="nucleotide sequence ID" value="NZ_JANLCK010000002.1"/>
</dbReference>
<evidence type="ECO:0000256" key="3">
    <source>
        <dbReference type="PIRSR" id="PIRSR605511-2"/>
    </source>
</evidence>
<dbReference type="SUPFAM" id="SSF63829">
    <property type="entry name" value="Calcium-dependent phosphotriesterase"/>
    <property type="match status" value="1"/>
</dbReference>
<dbReference type="Gene3D" id="2.120.10.30">
    <property type="entry name" value="TolB, C-terminal domain"/>
    <property type="match status" value="1"/>
</dbReference>
<feature type="domain" description="SMP-30/Gluconolactonase/LRE-like region" evidence="4">
    <location>
        <begin position="14"/>
        <end position="254"/>
    </location>
</feature>
<comment type="cofactor">
    <cofactor evidence="3">
        <name>Zn(2+)</name>
        <dbReference type="ChEBI" id="CHEBI:29105"/>
    </cofactor>
    <text evidence="3">Binds 1 divalent metal cation per subunit.</text>
</comment>
<evidence type="ECO:0000313" key="6">
    <source>
        <dbReference type="Proteomes" id="UP001165587"/>
    </source>
</evidence>
<evidence type="ECO:0000259" key="4">
    <source>
        <dbReference type="Pfam" id="PF08450"/>
    </source>
</evidence>
<evidence type="ECO:0000313" key="5">
    <source>
        <dbReference type="EMBL" id="MCS5725309.1"/>
    </source>
</evidence>
<feature type="binding site" evidence="3">
    <location>
        <position position="196"/>
    </location>
    <ligand>
        <name>a divalent metal cation</name>
        <dbReference type="ChEBI" id="CHEBI:60240"/>
    </ligand>
</feature>
<dbReference type="EMBL" id="JANLCK010000002">
    <property type="protein sequence ID" value="MCS5725309.1"/>
    <property type="molecule type" value="Genomic_DNA"/>
</dbReference>
<accession>A0AA41XFM5</accession>
<dbReference type="GO" id="GO:0005509">
    <property type="term" value="F:calcium ion binding"/>
    <property type="evidence" value="ECO:0007669"/>
    <property type="project" value="TreeGrafter"/>
</dbReference>
<organism evidence="5 6">
    <name type="scientific">Herbiconiux oxytropis</name>
    <dbReference type="NCBI Taxonomy" id="2970915"/>
    <lineage>
        <taxon>Bacteria</taxon>
        <taxon>Bacillati</taxon>
        <taxon>Actinomycetota</taxon>
        <taxon>Actinomycetes</taxon>
        <taxon>Micrococcales</taxon>
        <taxon>Microbacteriaceae</taxon>
        <taxon>Herbiconiux</taxon>
    </lineage>
</organism>
<name>A0AA41XFM5_9MICO</name>
<evidence type="ECO:0000256" key="2">
    <source>
        <dbReference type="PIRSR" id="PIRSR605511-1"/>
    </source>
</evidence>
<feature type="active site" description="Proton donor/acceptor" evidence="2">
    <location>
        <position position="196"/>
    </location>
</feature>
<feature type="binding site" evidence="3">
    <location>
        <position position="144"/>
    </location>
    <ligand>
        <name>a divalent metal cation</name>
        <dbReference type="ChEBI" id="CHEBI:60240"/>
    </ligand>
</feature>
<feature type="binding site" evidence="3">
    <location>
        <position position="15"/>
    </location>
    <ligand>
        <name>a divalent metal cation</name>
        <dbReference type="ChEBI" id="CHEBI:60240"/>
    </ligand>
</feature>
<dbReference type="GO" id="GO:0019853">
    <property type="term" value="P:L-ascorbic acid biosynthetic process"/>
    <property type="evidence" value="ECO:0007669"/>
    <property type="project" value="TreeGrafter"/>
</dbReference>
<dbReference type="InterPro" id="IPR011042">
    <property type="entry name" value="6-blade_b-propeller_TolB-like"/>
</dbReference>
<dbReference type="Proteomes" id="UP001165587">
    <property type="component" value="Unassembled WGS sequence"/>
</dbReference>
<dbReference type="GO" id="GO:0004341">
    <property type="term" value="F:gluconolactonase activity"/>
    <property type="evidence" value="ECO:0007669"/>
    <property type="project" value="TreeGrafter"/>
</dbReference>
<proteinExistence type="inferred from homology"/>
<dbReference type="PANTHER" id="PTHR10907">
    <property type="entry name" value="REGUCALCIN"/>
    <property type="match status" value="1"/>
</dbReference>
<dbReference type="InterPro" id="IPR013658">
    <property type="entry name" value="SGL"/>
</dbReference>
<dbReference type="AlphaFoldDB" id="A0AA41XFM5"/>
<dbReference type="PANTHER" id="PTHR10907:SF47">
    <property type="entry name" value="REGUCALCIN"/>
    <property type="match status" value="1"/>
</dbReference>
<keyword evidence="3" id="KW-0862">Zinc</keyword>
<dbReference type="Pfam" id="PF08450">
    <property type="entry name" value="SGL"/>
    <property type="match status" value="1"/>
</dbReference>
<gene>
    <name evidence="5" type="ORF">N1028_05310</name>
</gene>
<dbReference type="PRINTS" id="PR01790">
    <property type="entry name" value="SMP30FAMILY"/>
</dbReference>
<reference evidence="5" key="1">
    <citation type="submission" date="2022-08" db="EMBL/GenBank/DDBJ databases">
        <authorList>
            <person name="Deng Y."/>
            <person name="Han X.-F."/>
            <person name="Zhang Y.-Q."/>
        </authorList>
    </citation>
    <scope>NUCLEOTIDE SEQUENCE</scope>
    <source>
        <strain evidence="5">CPCC 203407</strain>
    </source>
</reference>
<dbReference type="InterPro" id="IPR005511">
    <property type="entry name" value="SMP-30"/>
</dbReference>
<keyword evidence="3" id="KW-0479">Metal-binding</keyword>
<feature type="binding site" evidence="3">
    <location>
        <position position="98"/>
    </location>
    <ligand>
        <name>substrate</name>
    </ligand>
</feature>
<feature type="binding site" evidence="3">
    <location>
        <position position="96"/>
    </location>
    <ligand>
        <name>substrate</name>
    </ligand>
</feature>
<protein>
    <submittedName>
        <fullName evidence="5">SMP-30/gluconolactonase/LRE family protein</fullName>
    </submittedName>
</protein>
<keyword evidence="6" id="KW-1185">Reference proteome</keyword>
<comment type="caution">
    <text evidence="5">The sequence shown here is derived from an EMBL/GenBank/DDBJ whole genome shotgun (WGS) entry which is preliminary data.</text>
</comment>
<evidence type="ECO:0000256" key="1">
    <source>
        <dbReference type="ARBA" id="ARBA00008853"/>
    </source>
</evidence>